<feature type="domain" description="Mur ligase N-terminal catalytic" evidence="2">
    <location>
        <begin position="18"/>
        <end position="91"/>
    </location>
</feature>
<dbReference type="GO" id="GO:0016881">
    <property type="term" value="F:acid-amino acid ligase activity"/>
    <property type="evidence" value="ECO:0007669"/>
    <property type="project" value="InterPro"/>
</dbReference>
<evidence type="ECO:0000259" key="4">
    <source>
        <dbReference type="Pfam" id="PF08245"/>
    </source>
</evidence>
<comment type="caution">
    <text evidence="5">The sequence shown here is derived from an EMBL/GenBank/DDBJ whole genome shotgun (WGS) entry which is preliminary data.</text>
</comment>
<comment type="similarity">
    <text evidence="1">Belongs to the MurCDEF family. MurE subfamily.</text>
</comment>
<dbReference type="Gene3D" id="3.40.1190.10">
    <property type="entry name" value="Mur-like, catalytic domain"/>
    <property type="match status" value="1"/>
</dbReference>
<dbReference type="PANTHER" id="PTHR23135">
    <property type="entry name" value="MUR LIGASE FAMILY MEMBER"/>
    <property type="match status" value="1"/>
</dbReference>
<dbReference type="EMBL" id="LAZR01000674">
    <property type="protein sequence ID" value="KKN61041.1"/>
    <property type="molecule type" value="Genomic_DNA"/>
</dbReference>
<dbReference type="SUPFAM" id="SSF63418">
    <property type="entry name" value="MurE/MurF N-terminal domain"/>
    <property type="match status" value="1"/>
</dbReference>
<dbReference type="InterPro" id="IPR036615">
    <property type="entry name" value="Mur_ligase_C_dom_sf"/>
</dbReference>
<evidence type="ECO:0000259" key="3">
    <source>
        <dbReference type="Pfam" id="PF02875"/>
    </source>
</evidence>
<dbReference type="SUPFAM" id="SSF53623">
    <property type="entry name" value="MurD-like peptide ligases, catalytic domain"/>
    <property type="match status" value="1"/>
</dbReference>
<dbReference type="InterPro" id="IPR036565">
    <property type="entry name" value="Mur-like_cat_sf"/>
</dbReference>
<dbReference type="InterPro" id="IPR035911">
    <property type="entry name" value="MurE/MurF_N"/>
</dbReference>
<dbReference type="Gene3D" id="3.40.1390.10">
    <property type="entry name" value="MurE/MurF, N-terminal domain"/>
    <property type="match status" value="1"/>
</dbReference>
<evidence type="ECO:0000313" key="5">
    <source>
        <dbReference type="EMBL" id="KKN61041.1"/>
    </source>
</evidence>
<dbReference type="PANTHER" id="PTHR23135:SF4">
    <property type="entry name" value="UDP-N-ACETYLMURAMOYL-L-ALANYL-D-GLUTAMATE--2,6-DIAMINOPIMELATE LIGASE MURE HOMOLOG, CHLOROPLASTIC"/>
    <property type="match status" value="1"/>
</dbReference>
<dbReference type="NCBIfam" id="TIGR01085">
    <property type="entry name" value="murE"/>
    <property type="match status" value="1"/>
</dbReference>
<evidence type="ECO:0000256" key="1">
    <source>
        <dbReference type="ARBA" id="ARBA00005898"/>
    </source>
</evidence>
<dbReference type="InterPro" id="IPR004101">
    <property type="entry name" value="Mur_ligase_C"/>
</dbReference>
<dbReference type="NCBIfam" id="NF001126">
    <property type="entry name" value="PRK00139.1-4"/>
    <property type="match status" value="1"/>
</dbReference>
<dbReference type="SUPFAM" id="SSF53244">
    <property type="entry name" value="MurD-like peptide ligases, peptide-binding domain"/>
    <property type="match status" value="1"/>
</dbReference>
<dbReference type="GO" id="GO:0005737">
    <property type="term" value="C:cytoplasm"/>
    <property type="evidence" value="ECO:0007669"/>
    <property type="project" value="InterPro"/>
</dbReference>
<feature type="domain" description="Mur ligase C-terminal" evidence="3">
    <location>
        <begin position="325"/>
        <end position="448"/>
    </location>
</feature>
<dbReference type="InterPro" id="IPR005761">
    <property type="entry name" value="UDP-N-AcMur-Glu-dNH2Pim_ligase"/>
</dbReference>
<dbReference type="GO" id="GO:0051301">
    <property type="term" value="P:cell division"/>
    <property type="evidence" value="ECO:0007669"/>
    <property type="project" value="InterPro"/>
</dbReference>
<accession>A0A0F9UIH7</accession>
<feature type="domain" description="Mur ligase central" evidence="4">
    <location>
        <begin position="103"/>
        <end position="303"/>
    </location>
</feature>
<dbReference type="GO" id="GO:0005524">
    <property type="term" value="F:ATP binding"/>
    <property type="evidence" value="ECO:0007669"/>
    <property type="project" value="InterPro"/>
</dbReference>
<organism evidence="5">
    <name type="scientific">marine sediment metagenome</name>
    <dbReference type="NCBI Taxonomy" id="412755"/>
    <lineage>
        <taxon>unclassified sequences</taxon>
        <taxon>metagenomes</taxon>
        <taxon>ecological metagenomes</taxon>
    </lineage>
</organism>
<dbReference type="Gene3D" id="3.90.190.20">
    <property type="entry name" value="Mur ligase, C-terminal domain"/>
    <property type="match status" value="1"/>
</dbReference>
<name>A0A0F9UIH7_9ZZZZ</name>
<dbReference type="AlphaFoldDB" id="A0A0F9UIH7"/>
<protein>
    <submittedName>
        <fullName evidence="5">Uncharacterized protein</fullName>
    </submittedName>
</protein>
<dbReference type="HAMAP" id="MF_00208">
    <property type="entry name" value="MurE"/>
    <property type="match status" value="1"/>
</dbReference>
<sequence length="477" mass="52535">MRLSKILKNIDSSDIDCEIDGISYDSRKVKRDFLFVAIKGLKSDGHQFLKQAQQNGACVALVEKKGPSVDMHQIEVANTRLALAQAANNFYEHPTDNFNLIGVTGTNGKTTVTYMIESIFKAAGKKTGLIGTVKYNIGDKDLDVTHTTPESLELQELFSDMREAGVNTAIMEVSSHAAKFNRIDGSQFDQVVFTNLTQDHMDFHRDFDDYFDSKKRLFELNKKATQIINVDDGYGKKLLDSLTGSEILTYGLNEKADFMAKDLKSDHDGSSFDLELDGKIYPFELQIGGYFNVYNALAAIACATDASIDPETIRDGLARLEVVPGRFEMLKIDAPFKVIVDYAHTPDGLQNVLSAARQITDGRLIAVFGCGGDRDAEKRPMMGKIAASIADIVVVTSDNPRSEDPESIIEQITINGGSHIKEADREKAIAKAISMADEKDTLVIAGKGHEATQEINGTIIPFNDREVAANIWQSMSR</sequence>
<dbReference type="Pfam" id="PF08245">
    <property type="entry name" value="Mur_ligase_M"/>
    <property type="match status" value="1"/>
</dbReference>
<dbReference type="Pfam" id="PF01225">
    <property type="entry name" value="Mur_ligase"/>
    <property type="match status" value="1"/>
</dbReference>
<gene>
    <name evidence="5" type="ORF">LCGC14_0526000</name>
</gene>
<dbReference type="NCBIfam" id="NF001124">
    <property type="entry name" value="PRK00139.1-2"/>
    <property type="match status" value="1"/>
</dbReference>
<dbReference type="InterPro" id="IPR000713">
    <property type="entry name" value="Mur_ligase_N"/>
</dbReference>
<dbReference type="Pfam" id="PF02875">
    <property type="entry name" value="Mur_ligase_C"/>
    <property type="match status" value="1"/>
</dbReference>
<proteinExistence type="inferred from homology"/>
<dbReference type="InterPro" id="IPR013221">
    <property type="entry name" value="Mur_ligase_cen"/>
</dbReference>
<evidence type="ECO:0000259" key="2">
    <source>
        <dbReference type="Pfam" id="PF01225"/>
    </source>
</evidence>
<reference evidence="5" key="1">
    <citation type="journal article" date="2015" name="Nature">
        <title>Complex archaea that bridge the gap between prokaryotes and eukaryotes.</title>
        <authorList>
            <person name="Spang A."/>
            <person name="Saw J.H."/>
            <person name="Jorgensen S.L."/>
            <person name="Zaremba-Niedzwiedzka K."/>
            <person name="Martijn J."/>
            <person name="Lind A.E."/>
            <person name="van Eijk R."/>
            <person name="Schleper C."/>
            <person name="Guy L."/>
            <person name="Ettema T.J."/>
        </authorList>
    </citation>
    <scope>NUCLEOTIDE SEQUENCE</scope>
</reference>
<dbReference type="GO" id="GO:0008360">
    <property type="term" value="P:regulation of cell shape"/>
    <property type="evidence" value="ECO:0007669"/>
    <property type="project" value="InterPro"/>
</dbReference>